<dbReference type="GO" id="GO:0005737">
    <property type="term" value="C:cytoplasm"/>
    <property type="evidence" value="ECO:0007669"/>
    <property type="project" value="UniProtKB-SubCell"/>
</dbReference>
<keyword evidence="2" id="KW-0704">Schiff base</keyword>
<proteinExistence type="predicted"/>
<reference evidence="3 4" key="1">
    <citation type="journal article" date="2015" name="Genome Announc.">
        <title>Expanding the biotechnology potential of lactobacilli through comparative genomics of 213 strains and associated genera.</title>
        <authorList>
            <person name="Sun Z."/>
            <person name="Harris H.M."/>
            <person name="McCann A."/>
            <person name="Guo C."/>
            <person name="Argimon S."/>
            <person name="Zhang W."/>
            <person name="Yang X."/>
            <person name="Jeffery I.B."/>
            <person name="Cooney J.C."/>
            <person name="Kagawa T.F."/>
            <person name="Liu W."/>
            <person name="Song Y."/>
            <person name="Salvetti E."/>
            <person name="Wrobel A."/>
            <person name="Rasinkangas P."/>
            <person name="Parkhill J."/>
            <person name="Rea M.C."/>
            <person name="O'Sullivan O."/>
            <person name="Ritari J."/>
            <person name="Douillard F.P."/>
            <person name="Paul Ross R."/>
            <person name="Yang R."/>
            <person name="Briner A.E."/>
            <person name="Felis G.E."/>
            <person name="de Vos W.M."/>
            <person name="Barrangou R."/>
            <person name="Klaenhammer T.R."/>
            <person name="Caufield P.W."/>
            <person name="Cui Y."/>
            <person name="Zhang H."/>
            <person name="O'Toole P.W."/>
        </authorList>
    </citation>
    <scope>NUCLEOTIDE SEQUENCE [LARGE SCALE GENOMIC DNA]</scope>
    <source>
        <strain evidence="3 4">DSM 19971</strain>
    </source>
</reference>
<name>A0A0R1Q320_9LACO</name>
<dbReference type="SUPFAM" id="SSF51569">
    <property type="entry name" value="Aldolase"/>
    <property type="match status" value="1"/>
</dbReference>
<dbReference type="Pfam" id="PF00923">
    <property type="entry name" value="TAL_FSA"/>
    <property type="match status" value="1"/>
</dbReference>
<evidence type="ECO:0000313" key="3">
    <source>
        <dbReference type="EMBL" id="KRL39017.1"/>
    </source>
</evidence>
<dbReference type="PANTHER" id="PTHR10683">
    <property type="entry name" value="TRANSALDOLASE"/>
    <property type="match status" value="1"/>
</dbReference>
<dbReference type="InterPro" id="IPR001585">
    <property type="entry name" value="TAL/FSA"/>
</dbReference>
<dbReference type="Gene3D" id="3.20.20.70">
    <property type="entry name" value="Aldolase class I"/>
    <property type="match status" value="1"/>
</dbReference>
<evidence type="ECO:0000256" key="1">
    <source>
        <dbReference type="ARBA" id="ARBA00004496"/>
    </source>
</evidence>
<dbReference type="GO" id="GO:0005975">
    <property type="term" value="P:carbohydrate metabolic process"/>
    <property type="evidence" value="ECO:0007669"/>
    <property type="project" value="InterPro"/>
</dbReference>
<dbReference type="PANTHER" id="PTHR10683:SF28">
    <property type="entry name" value="TRANSALDOLASE C"/>
    <property type="match status" value="1"/>
</dbReference>
<keyword evidence="4" id="KW-1185">Reference proteome</keyword>
<dbReference type="InterPro" id="IPR013785">
    <property type="entry name" value="Aldolase_TIM"/>
</dbReference>
<comment type="caution">
    <text evidence="3">The sequence shown here is derived from an EMBL/GenBank/DDBJ whole genome shotgun (WGS) entry which is preliminary data.</text>
</comment>
<dbReference type="PATRIC" id="fig|1423812.3.peg.58"/>
<dbReference type="InterPro" id="IPR033919">
    <property type="entry name" value="TSA/FSA_arc/bac"/>
</dbReference>
<sequence length="226" mass="24727">MEILVDTVNLEQIRRYNKTLPLSGVTSNPTIVKKEGRINFFEHLREIRRIIGKNKALHVQVVGSTVDEIVADAHRITEEIDQDVYIKIPTNEEGLAAIKILKNKGLHITATAIYTAFQGELALAAHADYLAPYYNRMQNMNIAADQVIAELAQAIKKSGSQTKILAASFHNVEQVTAAIKNGAHAVTIGTDVVNAGLNVPLISAAVTDFKNDWKSLYGDVTIAALK</sequence>
<dbReference type="Proteomes" id="UP000051155">
    <property type="component" value="Unassembled WGS sequence"/>
</dbReference>
<accession>A0A0R1Q320</accession>
<dbReference type="NCBIfam" id="NF009299">
    <property type="entry name" value="PRK12656.1"/>
    <property type="match status" value="1"/>
</dbReference>
<dbReference type="AlphaFoldDB" id="A0A0R1Q320"/>
<dbReference type="GO" id="GO:0016832">
    <property type="term" value="F:aldehyde-lyase activity"/>
    <property type="evidence" value="ECO:0007669"/>
    <property type="project" value="InterPro"/>
</dbReference>
<organism evidence="3 4">
    <name type="scientific">Liquorilactobacillus uvarum DSM 19971</name>
    <dbReference type="NCBI Taxonomy" id="1423812"/>
    <lineage>
        <taxon>Bacteria</taxon>
        <taxon>Bacillati</taxon>
        <taxon>Bacillota</taxon>
        <taxon>Bacilli</taxon>
        <taxon>Lactobacillales</taxon>
        <taxon>Lactobacillaceae</taxon>
        <taxon>Liquorilactobacillus</taxon>
    </lineage>
</organism>
<evidence type="ECO:0000313" key="4">
    <source>
        <dbReference type="Proteomes" id="UP000051155"/>
    </source>
</evidence>
<dbReference type="InterPro" id="IPR018225">
    <property type="entry name" value="Transaldolase_AS"/>
</dbReference>
<dbReference type="RefSeq" id="WP_057735504.1">
    <property type="nucleotide sequence ID" value="NZ_AZEG01000001.1"/>
</dbReference>
<evidence type="ECO:0000256" key="2">
    <source>
        <dbReference type="ARBA" id="ARBA00023270"/>
    </source>
</evidence>
<dbReference type="CDD" id="cd00956">
    <property type="entry name" value="Transaldolase_FSA"/>
    <property type="match status" value="1"/>
</dbReference>
<gene>
    <name evidence="3" type="ORF">FD20_GL000055</name>
</gene>
<protein>
    <submittedName>
        <fullName evidence="3">Fructose-6-phosphate aldolase</fullName>
    </submittedName>
</protein>
<dbReference type="EMBL" id="AZEG01000001">
    <property type="protein sequence ID" value="KRL39017.1"/>
    <property type="molecule type" value="Genomic_DNA"/>
</dbReference>
<dbReference type="OrthoDB" id="9807051at2"/>
<dbReference type="STRING" id="1423812.FD20_GL000055"/>
<dbReference type="PROSITE" id="PS01054">
    <property type="entry name" value="TRANSALDOLASE_1"/>
    <property type="match status" value="1"/>
</dbReference>
<comment type="subcellular location">
    <subcellularLocation>
        <location evidence="1">Cytoplasm</location>
    </subcellularLocation>
</comment>